<keyword evidence="5" id="KW-1185">Reference proteome</keyword>
<proteinExistence type="predicted"/>
<dbReference type="Pfam" id="PF03551">
    <property type="entry name" value="PadR"/>
    <property type="match status" value="1"/>
</dbReference>
<sequence>MLESIALGMLLERDLTGYDIKKLIENGIGVFYKASFGSLYPALKRLTQKGYLTTSEKPQGGRQKIFYHMTEKGREEFFDWLSSPMDIFEGTNTHLAKVYFFDNLEPEIREQKLLEYEINNKNYLSKLKDLEKKFDGMEHKECFYYKLSTLYYGICITQKTIQWCRHIRMQKALPDLIERER</sequence>
<feature type="coiled-coil region" evidence="1">
    <location>
        <begin position="113"/>
        <end position="140"/>
    </location>
</feature>
<reference evidence="4 5" key="1">
    <citation type="submission" date="2024-04" db="EMBL/GenBank/DDBJ databases">
        <title>Defined microbial consortia suppress multidrug-resistant proinflammatory Enterobacteriaceae via ecological control.</title>
        <authorList>
            <person name="Furuichi M."/>
            <person name="Kawaguchi T."/>
            <person name="Pust M."/>
            <person name="Yasuma K."/>
            <person name="Plichta D."/>
            <person name="Hasegawa N."/>
            <person name="Ohya T."/>
            <person name="Bhattarai S."/>
            <person name="Sasajima S."/>
            <person name="Aoto Y."/>
            <person name="Tuganbaev T."/>
            <person name="Yaginuma M."/>
            <person name="Ueda M."/>
            <person name="Okahashi N."/>
            <person name="Amafuji K."/>
            <person name="Kiridooshi Y."/>
            <person name="Sugita K."/>
            <person name="Strazar M."/>
            <person name="Skelly A."/>
            <person name="Suda W."/>
            <person name="Hattori M."/>
            <person name="Nakamoto N."/>
            <person name="Caballero S."/>
            <person name="Norman J."/>
            <person name="Olle B."/>
            <person name="Tanoue T."/>
            <person name="Arita M."/>
            <person name="Bucci V."/>
            <person name="Atarashi K."/>
            <person name="Xavier R."/>
            <person name="Honda K."/>
        </authorList>
    </citation>
    <scope>NUCLEOTIDE SEQUENCE [LARGE SCALE GENOMIC DNA]</scope>
    <source>
        <strain evidence="5">k04-0078-D8-1</strain>
    </source>
</reference>
<evidence type="ECO:0000313" key="5">
    <source>
        <dbReference type="Proteomes" id="UP001600943"/>
    </source>
</evidence>
<comment type="caution">
    <text evidence="4">The sequence shown here is derived from an EMBL/GenBank/DDBJ whole genome shotgun (WGS) entry which is preliminary data.</text>
</comment>
<evidence type="ECO:0000256" key="1">
    <source>
        <dbReference type="SAM" id="Coils"/>
    </source>
</evidence>
<name>A0ABQ0BAC0_9FIRM</name>
<dbReference type="EMBL" id="BAABYW010000001">
    <property type="protein sequence ID" value="GAA6408400.1"/>
    <property type="molecule type" value="Genomic_DNA"/>
</dbReference>
<gene>
    <name evidence="4" type="ORF">K040078D81_25170</name>
</gene>
<protein>
    <submittedName>
        <fullName evidence="4">PadR family transcriptional regulator</fullName>
    </submittedName>
</protein>
<feature type="domain" description="Transcription regulator PadR N-terminal" evidence="2">
    <location>
        <begin position="7"/>
        <end position="77"/>
    </location>
</feature>
<dbReference type="RefSeq" id="WP_302416477.1">
    <property type="nucleotide sequence ID" value="NZ_BAABYW010000001.1"/>
</dbReference>
<evidence type="ECO:0000259" key="2">
    <source>
        <dbReference type="Pfam" id="PF03551"/>
    </source>
</evidence>
<dbReference type="PANTHER" id="PTHR43252">
    <property type="entry name" value="TRANSCRIPTIONAL REGULATOR YQJI"/>
    <property type="match status" value="1"/>
</dbReference>
<organism evidence="4 5">
    <name type="scientific">Blautia hominis</name>
    <dbReference type="NCBI Taxonomy" id="2025493"/>
    <lineage>
        <taxon>Bacteria</taxon>
        <taxon>Bacillati</taxon>
        <taxon>Bacillota</taxon>
        <taxon>Clostridia</taxon>
        <taxon>Lachnospirales</taxon>
        <taxon>Lachnospiraceae</taxon>
        <taxon>Blautia</taxon>
    </lineage>
</organism>
<feature type="domain" description="Transcription regulator PadR C-terminal" evidence="3">
    <location>
        <begin position="95"/>
        <end position="167"/>
    </location>
</feature>
<dbReference type="InterPro" id="IPR036388">
    <property type="entry name" value="WH-like_DNA-bd_sf"/>
</dbReference>
<dbReference type="Proteomes" id="UP001600943">
    <property type="component" value="Unassembled WGS sequence"/>
</dbReference>
<dbReference type="SUPFAM" id="SSF46785">
    <property type="entry name" value="Winged helix' DNA-binding domain"/>
    <property type="match status" value="1"/>
</dbReference>
<evidence type="ECO:0000259" key="3">
    <source>
        <dbReference type="Pfam" id="PF10400"/>
    </source>
</evidence>
<accession>A0ABQ0BAC0</accession>
<dbReference type="Gene3D" id="1.10.10.10">
    <property type="entry name" value="Winged helix-like DNA-binding domain superfamily/Winged helix DNA-binding domain"/>
    <property type="match status" value="1"/>
</dbReference>
<dbReference type="InterPro" id="IPR018309">
    <property type="entry name" value="Tscrpt_reg_PadR_C"/>
</dbReference>
<keyword evidence="1" id="KW-0175">Coiled coil</keyword>
<evidence type="ECO:0000313" key="4">
    <source>
        <dbReference type="EMBL" id="GAA6408400.1"/>
    </source>
</evidence>
<dbReference type="PANTHER" id="PTHR43252:SF2">
    <property type="entry name" value="TRANSCRIPTION REGULATOR, PADR-LIKE FAMILY"/>
    <property type="match status" value="1"/>
</dbReference>
<dbReference type="InterPro" id="IPR005149">
    <property type="entry name" value="Tscrpt_reg_PadR_N"/>
</dbReference>
<dbReference type="InterPro" id="IPR036390">
    <property type="entry name" value="WH_DNA-bd_sf"/>
</dbReference>
<dbReference type="Pfam" id="PF10400">
    <property type="entry name" value="Vir_act_alpha_C"/>
    <property type="match status" value="1"/>
</dbReference>